<dbReference type="Proteomes" id="UP000544090">
    <property type="component" value="Unassembled WGS sequence"/>
</dbReference>
<dbReference type="EMBL" id="JAAZSQ010000004">
    <property type="protein sequence ID" value="NKX54226.1"/>
    <property type="molecule type" value="Genomic_DNA"/>
</dbReference>
<dbReference type="InterPro" id="IPR018060">
    <property type="entry name" value="HTH_AraC"/>
</dbReference>
<dbReference type="InterPro" id="IPR037923">
    <property type="entry name" value="HTH-like"/>
</dbReference>
<protein>
    <submittedName>
        <fullName evidence="5">Helix-turn-helix domain-containing protein</fullName>
    </submittedName>
</protein>
<dbReference type="InterPro" id="IPR035418">
    <property type="entry name" value="AraC-bd_2"/>
</dbReference>
<dbReference type="RefSeq" id="WP_168485567.1">
    <property type="nucleotide sequence ID" value="NZ_JAAZSQ010000004.1"/>
</dbReference>
<dbReference type="InterPro" id="IPR050204">
    <property type="entry name" value="AraC_XylS_family_regulators"/>
</dbReference>
<name>A0A7X6HC28_9MICC</name>
<dbReference type="PANTHER" id="PTHR46796:SF6">
    <property type="entry name" value="ARAC SUBFAMILY"/>
    <property type="match status" value="1"/>
</dbReference>
<dbReference type="Gene3D" id="1.10.10.60">
    <property type="entry name" value="Homeodomain-like"/>
    <property type="match status" value="1"/>
</dbReference>
<accession>A0A7X6HC28</accession>
<dbReference type="Pfam" id="PF12833">
    <property type="entry name" value="HTH_18"/>
    <property type="match status" value="1"/>
</dbReference>
<keyword evidence="1" id="KW-0805">Transcription regulation</keyword>
<keyword evidence="3" id="KW-0804">Transcription</keyword>
<keyword evidence="2" id="KW-0238">DNA-binding</keyword>
<organism evidence="5 6">
    <name type="scientific">Arthrobacter mobilis</name>
    <dbReference type="NCBI Taxonomy" id="2724944"/>
    <lineage>
        <taxon>Bacteria</taxon>
        <taxon>Bacillati</taxon>
        <taxon>Actinomycetota</taxon>
        <taxon>Actinomycetes</taxon>
        <taxon>Micrococcales</taxon>
        <taxon>Micrococcaceae</taxon>
        <taxon>Arthrobacter</taxon>
    </lineage>
</organism>
<proteinExistence type="predicted"/>
<dbReference type="AlphaFoldDB" id="A0A7X6HC28"/>
<dbReference type="Pfam" id="PF14525">
    <property type="entry name" value="AraC_binding_2"/>
    <property type="match status" value="1"/>
</dbReference>
<dbReference type="SMART" id="SM00342">
    <property type="entry name" value="HTH_ARAC"/>
    <property type="match status" value="1"/>
</dbReference>
<sequence length="328" mass="35588">MVERSTGASKGVELVATGHVGEYARMVSDRFAPVRIDSDRGEKFRGAIRGKGLGDVEVFDVRANQHQVARTGPLAGNAVRSTYILHLQLSGAGIMRQGSRETVLQPGDLAFYDADQPYSLSLDDKFRNIILVFPKHRLALPPDSAGQLTATRISGTRGLGSMVGQFLTHLAQNLGGLSGHSGLRLAHNTVDLVATTLQDALGGAGPAASAPERRKDLLQQIRAYIEESLFDPALNPQQIAAANFISVRQLHTIFSTEGTGVAAWIRGRRLEMCRRDLADQACDALPVGALAARWGLMDAAHFSRLFKAAYGESPTEFRQRLRHERLQG</sequence>
<dbReference type="PANTHER" id="PTHR46796">
    <property type="entry name" value="HTH-TYPE TRANSCRIPTIONAL ACTIVATOR RHAS-RELATED"/>
    <property type="match status" value="1"/>
</dbReference>
<evidence type="ECO:0000256" key="2">
    <source>
        <dbReference type="ARBA" id="ARBA00023125"/>
    </source>
</evidence>
<gene>
    <name evidence="5" type="ORF">HGG74_06645</name>
</gene>
<evidence type="ECO:0000259" key="4">
    <source>
        <dbReference type="PROSITE" id="PS01124"/>
    </source>
</evidence>
<evidence type="ECO:0000313" key="5">
    <source>
        <dbReference type="EMBL" id="NKX54226.1"/>
    </source>
</evidence>
<comment type="caution">
    <text evidence="5">The sequence shown here is derived from an EMBL/GenBank/DDBJ whole genome shotgun (WGS) entry which is preliminary data.</text>
</comment>
<dbReference type="GO" id="GO:0043565">
    <property type="term" value="F:sequence-specific DNA binding"/>
    <property type="evidence" value="ECO:0007669"/>
    <property type="project" value="InterPro"/>
</dbReference>
<evidence type="ECO:0000313" key="6">
    <source>
        <dbReference type="Proteomes" id="UP000544090"/>
    </source>
</evidence>
<dbReference type="SUPFAM" id="SSF46689">
    <property type="entry name" value="Homeodomain-like"/>
    <property type="match status" value="1"/>
</dbReference>
<feature type="domain" description="HTH araC/xylS-type" evidence="4">
    <location>
        <begin position="219"/>
        <end position="320"/>
    </location>
</feature>
<keyword evidence="6" id="KW-1185">Reference proteome</keyword>
<dbReference type="GO" id="GO:0003700">
    <property type="term" value="F:DNA-binding transcription factor activity"/>
    <property type="evidence" value="ECO:0007669"/>
    <property type="project" value="InterPro"/>
</dbReference>
<reference evidence="5 6" key="1">
    <citation type="submission" date="2020-04" db="EMBL/GenBank/DDBJ databases">
        <title>Arthrobacter sp. nov.</title>
        <authorList>
            <person name="Liu S."/>
        </authorList>
    </citation>
    <scope>NUCLEOTIDE SEQUENCE [LARGE SCALE GENOMIC DNA]</scope>
    <source>
        <strain evidence="5 6">E918</strain>
    </source>
</reference>
<dbReference type="PROSITE" id="PS01124">
    <property type="entry name" value="HTH_ARAC_FAMILY_2"/>
    <property type="match status" value="1"/>
</dbReference>
<evidence type="ECO:0000256" key="3">
    <source>
        <dbReference type="ARBA" id="ARBA00023163"/>
    </source>
</evidence>
<dbReference type="InterPro" id="IPR009057">
    <property type="entry name" value="Homeodomain-like_sf"/>
</dbReference>
<dbReference type="SUPFAM" id="SSF51215">
    <property type="entry name" value="Regulatory protein AraC"/>
    <property type="match status" value="1"/>
</dbReference>
<evidence type="ECO:0000256" key="1">
    <source>
        <dbReference type="ARBA" id="ARBA00023015"/>
    </source>
</evidence>